<evidence type="ECO:0000313" key="2">
    <source>
        <dbReference type="EMBL" id="GEL98200.1"/>
    </source>
</evidence>
<feature type="region of interest" description="Disordered" evidence="1">
    <location>
        <begin position="76"/>
        <end position="95"/>
    </location>
</feature>
<dbReference type="EMBL" id="BJWH01000007">
    <property type="protein sequence ID" value="GEL98200.1"/>
    <property type="molecule type" value="Genomic_DNA"/>
</dbReference>
<dbReference type="AlphaFoldDB" id="A0A511JJL3"/>
<evidence type="ECO:0000313" key="3">
    <source>
        <dbReference type="Proteomes" id="UP000321049"/>
    </source>
</evidence>
<dbReference type="Proteomes" id="UP000321049">
    <property type="component" value="Unassembled WGS sequence"/>
</dbReference>
<gene>
    <name evidence="2" type="ORF">CTE05_17470</name>
</gene>
<keyword evidence="3" id="KW-1185">Reference proteome</keyword>
<reference evidence="2 3" key="1">
    <citation type="submission" date="2019-07" db="EMBL/GenBank/DDBJ databases">
        <title>Whole genome shotgun sequence of Cellulomonas terrae NBRC 100819.</title>
        <authorList>
            <person name="Hosoyama A."/>
            <person name="Uohara A."/>
            <person name="Ohji S."/>
            <person name="Ichikawa N."/>
        </authorList>
    </citation>
    <scope>NUCLEOTIDE SEQUENCE [LARGE SCALE GENOMIC DNA]</scope>
    <source>
        <strain evidence="2 3">NBRC 100819</strain>
    </source>
</reference>
<accession>A0A511JJL3</accession>
<evidence type="ECO:0000256" key="1">
    <source>
        <dbReference type="SAM" id="MobiDB-lite"/>
    </source>
</evidence>
<proteinExistence type="predicted"/>
<sequence length="95" mass="10081">MILVSLSTTAAHEIHAVVRSVRGQEIETTFTVVPGGPHGVAVANPAVDIFRGEDMTAADIRRIVAAVVAFDVAAWPGPVPDLSRDDRTQPRSNLP</sequence>
<protein>
    <submittedName>
        <fullName evidence="2">Uncharacterized protein</fullName>
    </submittedName>
</protein>
<name>A0A511JJL3_9CELL</name>
<comment type="caution">
    <text evidence="2">The sequence shown here is derived from an EMBL/GenBank/DDBJ whole genome shotgun (WGS) entry which is preliminary data.</text>
</comment>
<dbReference type="RefSeq" id="WP_146845732.1">
    <property type="nucleotide sequence ID" value="NZ_BJWH01000007.1"/>
</dbReference>
<organism evidence="2 3">
    <name type="scientific">Cellulomonas terrae</name>
    <dbReference type="NCBI Taxonomy" id="311234"/>
    <lineage>
        <taxon>Bacteria</taxon>
        <taxon>Bacillati</taxon>
        <taxon>Actinomycetota</taxon>
        <taxon>Actinomycetes</taxon>
        <taxon>Micrococcales</taxon>
        <taxon>Cellulomonadaceae</taxon>
        <taxon>Cellulomonas</taxon>
    </lineage>
</organism>